<dbReference type="CDD" id="cd06170">
    <property type="entry name" value="LuxR_C_like"/>
    <property type="match status" value="1"/>
</dbReference>
<sequence length="218" mass="24464">MYNVLIADDHAFIRSGIASLIEKQPQFKVVDQTSNGTDTYLRVEQGDIDILIMDLSMPPGESGLITTQRIHHKFPKVKIIILSMHEEQEYINNAMHNGALSYIFKSSPDSELLNALKHVVLNQSYVDSNIILTKSDINEINSAAGIDDNLKGFNDLSKREQEVLPFVALGYSNKEIAAKLYISTKTVEAHKAHIVQKLGLHSHADLVRYAIHHHLIDI</sequence>
<dbReference type="GO" id="GO:0006355">
    <property type="term" value="P:regulation of DNA-templated transcription"/>
    <property type="evidence" value="ECO:0007669"/>
    <property type="project" value="InterPro"/>
</dbReference>
<evidence type="ECO:0000259" key="7">
    <source>
        <dbReference type="PROSITE" id="PS50110"/>
    </source>
</evidence>
<dbReference type="Pfam" id="PF00196">
    <property type="entry name" value="GerE"/>
    <property type="match status" value="1"/>
</dbReference>
<evidence type="ECO:0000256" key="3">
    <source>
        <dbReference type="ARBA" id="ARBA00023125"/>
    </source>
</evidence>
<keyword evidence="4" id="KW-0804">Transcription</keyword>
<dbReference type="SUPFAM" id="SSF46894">
    <property type="entry name" value="C-terminal effector domain of the bipartite response regulators"/>
    <property type="match status" value="1"/>
</dbReference>
<feature type="domain" description="HTH luxR-type" evidence="6">
    <location>
        <begin position="149"/>
        <end position="214"/>
    </location>
</feature>
<dbReference type="Pfam" id="PF00072">
    <property type="entry name" value="Response_reg"/>
    <property type="match status" value="1"/>
</dbReference>
<keyword evidence="2" id="KW-0805">Transcription regulation</keyword>
<dbReference type="InterPro" id="IPR058245">
    <property type="entry name" value="NreC/VraR/RcsB-like_REC"/>
</dbReference>
<evidence type="ECO:0000256" key="1">
    <source>
        <dbReference type="ARBA" id="ARBA00022553"/>
    </source>
</evidence>
<dbReference type="GO" id="GO:0000160">
    <property type="term" value="P:phosphorelay signal transduction system"/>
    <property type="evidence" value="ECO:0007669"/>
    <property type="project" value="InterPro"/>
</dbReference>
<organism evidence="8 9">
    <name type="scientific">Lactobacillus xujianguonis</name>
    <dbReference type="NCBI Taxonomy" id="2495899"/>
    <lineage>
        <taxon>Bacteria</taxon>
        <taxon>Bacillati</taxon>
        <taxon>Bacillota</taxon>
        <taxon>Bacilli</taxon>
        <taxon>Lactobacillales</taxon>
        <taxon>Lactobacillaceae</taxon>
        <taxon>Lactobacillus</taxon>
    </lineage>
</organism>
<evidence type="ECO:0000256" key="5">
    <source>
        <dbReference type="PROSITE-ProRule" id="PRU00169"/>
    </source>
</evidence>
<keyword evidence="1 5" id="KW-0597">Phosphoprotein</keyword>
<dbReference type="PANTHER" id="PTHR43214:SF43">
    <property type="entry name" value="TWO-COMPONENT RESPONSE REGULATOR"/>
    <property type="match status" value="1"/>
</dbReference>
<dbReference type="PROSITE" id="PS50110">
    <property type="entry name" value="RESPONSE_REGULATORY"/>
    <property type="match status" value="1"/>
</dbReference>
<evidence type="ECO:0000313" key="8">
    <source>
        <dbReference type="EMBL" id="RVU70975.1"/>
    </source>
</evidence>
<dbReference type="Gene3D" id="3.40.50.2300">
    <property type="match status" value="1"/>
</dbReference>
<dbReference type="CDD" id="cd17535">
    <property type="entry name" value="REC_NarL-like"/>
    <property type="match status" value="1"/>
</dbReference>
<comment type="caution">
    <text evidence="8">The sequence shown here is derived from an EMBL/GenBank/DDBJ whole genome shotgun (WGS) entry which is preliminary data.</text>
</comment>
<keyword evidence="9" id="KW-1185">Reference proteome</keyword>
<feature type="modified residue" description="4-aspartylphosphate" evidence="5">
    <location>
        <position position="54"/>
    </location>
</feature>
<feature type="domain" description="Response regulatory" evidence="7">
    <location>
        <begin position="3"/>
        <end position="120"/>
    </location>
</feature>
<dbReference type="InterPro" id="IPR039420">
    <property type="entry name" value="WalR-like"/>
</dbReference>
<dbReference type="SUPFAM" id="SSF52172">
    <property type="entry name" value="CheY-like"/>
    <property type="match status" value="1"/>
</dbReference>
<evidence type="ECO:0000256" key="2">
    <source>
        <dbReference type="ARBA" id="ARBA00023015"/>
    </source>
</evidence>
<dbReference type="SMART" id="SM00421">
    <property type="entry name" value="HTH_LUXR"/>
    <property type="match status" value="1"/>
</dbReference>
<dbReference type="PRINTS" id="PR00038">
    <property type="entry name" value="HTHLUXR"/>
</dbReference>
<dbReference type="PROSITE" id="PS00622">
    <property type="entry name" value="HTH_LUXR_1"/>
    <property type="match status" value="1"/>
</dbReference>
<protein>
    <submittedName>
        <fullName evidence="8">Response regulator transcription factor</fullName>
    </submittedName>
</protein>
<dbReference type="Proteomes" id="UP000288291">
    <property type="component" value="Unassembled WGS sequence"/>
</dbReference>
<gene>
    <name evidence="8" type="ORF">EJK17_04525</name>
</gene>
<dbReference type="InterPro" id="IPR001789">
    <property type="entry name" value="Sig_transdc_resp-reg_receiver"/>
</dbReference>
<dbReference type="InterPro" id="IPR000792">
    <property type="entry name" value="Tscrpt_reg_LuxR_C"/>
</dbReference>
<dbReference type="RefSeq" id="WP_127796240.1">
    <property type="nucleotide sequence ID" value="NZ_ML136878.1"/>
</dbReference>
<evidence type="ECO:0000256" key="4">
    <source>
        <dbReference type="ARBA" id="ARBA00023163"/>
    </source>
</evidence>
<reference evidence="8 9" key="1">
    <citation type="submission" date="2018-12" db="EMBL/GenBank/DDBJ databases">
        <authorList>
            <person name="Meng J."/>
        </authorList>
    </citation>
    <scope>NUCLEOTIDE SEQUENCE [LARGE SCALE GENOMIC DNA]</scope>
    <source>
        <strain evidence="8 9">HT111-2</strain>
    </source>
</reference>
<dbReference type="InterPro" id="IPR011006">
    <property type="entry name" value="CheY-like_superfamily"/>
</dbReference>
<accession>A0A437SVM8</accession>
<evidence type="ECO:0000259" key="6">
    <source>
        <dbReference type="PROSITE" id="PS50043"/>
    </source>
</evidence>
<dbReference type="GO" id="GO:0003677">
    <property type="term" value="F:DNA binding"/>
    <property type="evidence" value="ECO:0007669"/>
    <property type="project" value="UniProtKB-KW"/>
</dbReference>
<dbReference type="AlphaFoldDB" id="A0A437SVM8"/>
<dbReference type="SMART" id="SM00448">
    <property type="entry name" value="REC"/>
    <property type="match status" value="1"/>
</dbReference>
<keyword evidence="3" id="KW-0238">DNA-binding</keyword>
<name>A0A437SVM8_9LACO</name>
<dbReference type="PANTHER" id="PTHR43214">
    <property type="entry name" value="TWO-COMPONENT RESPONSE REGULATOR"/>
    <property type="match status" value="1"/>
</dbReference>
<dbReference type="InterPro" id="IPR016032">
    <property type="entry name" value="Sig_transdc_resp-reg_C-effctor"/>
</dbReference>
<proteinExistence type="predicted"/>
<dbReference type="EMBL" id="RXIA01000010">
    <property type="protein sequence ID" value="RVU70975.1"/>
    <property type="molecule type" value="Genomic_DNA"/>
</dbReference>
<evidence type="ECO:0000313" key="9">
    <source>
        <dbReference type="Proteomes" id="UP000288291"/>
    </source>
</evidence>
<dbReference type="PROSITE" id="PS50043">
    <property type="entry name" value="HTH_LUXR_2"/>
    <property type="match status" value="1"/>
</dbReference>